<evidence type="ECO:0000256" key="7">
    <source>
        <dbReference type="ARBA" id="ARBA00022971"/>
    </source>
</evidence>
<comment type="caution">
    <text evidence="11">Lacks conserved residue(s) required for the propagation of feature annotation.</text>
</comment>
<comment type="similarity">
    <text evidence="3 11">Belongs to the PRM1 family.</text>
</comment>
<dbReference type="Proteomes" id="UP000244309">
    <property type="component" value="Unassembled WGS sequence"/>
</dbReference>
<keyword evidence="6 11" id="KW-0812">Transmembrane</keyword>
<evidence type="ECO:0000256" key="10">
    <source>
        <dbReference type="ARBA" id="ARBA00023180"/>
    </source>
</evidence>
<sequence>MRFYLNFSEQLSQIWLDKYVIVLVLLIVKVYLFKNALIAGITNCQLQADQACQSMDELSRQAGSLPHAISQMTNYVIQQCINNLKGQLQMVLRLALAILKALIGFVIEVYLGTFTCLCTAFVKGTIEILTDAVRTVTEGVEQVVNEFLKGFNSALDGLSTVVNGFVTTLKGIKSFFTDADTSDLSSAVETVNLTASTIKNITIPTSFIDDLSDLSNKIPDYEEVLSNLTAVVTRPIDILRKEVDALTSNNATLDFAEIDAYQRSTTSSTCDKLDNEFISMKSSVASTCSWIILGLGLSILFVIMALVFLAHRSHRRRVRYIEELTLENSPDRIGNVLEIQRNRFGMILMNLDINYRVKWLLNYLSSPSAVNCLLLGLAGLLIVGLQYWLLLITSNRLNAMFDHESTPVHNGTMQRNVDAYISETQFALDNSSESLNDALFGSIARTSESLYDNLIDAERSINDTINSVFGGTPFASPLHTIVYCTIGRKLEKVEDGLQWVNRNLKIEYPTLPEEKMRSLMTDTLNDATNDQIAIHRTSCILCLSWYMAPTIDYWAPNSSIPGVRGQKSAPEGNQYAKTA</sequence>
<dbReference type="EMBL" id="PKFO01000005">
    <property type="protein sequence ID" value="PVH21639.1"/>
    <property type="molecule type" value="Genomic_DNA"/>
</dbReference>
<dbReference type="GO" id="GO:0032220">
    <property type="term" value="P:plasma membrane fusion involved in cytogamy"/>
    <property type="evidence" value="ECO:0007669"/>
    <property type="project" value="TreeGrafter"/>
</dbReference>
<evidence type="ECO:0000313" key="13">
    <source>
        <dbReference type="Proteomes" id="UP000244309"/>
    </source>
</evidence>
<proteinExistence type="inferred from homology"/>
<protein>
    <recommendedName>
        <fullName evidence="4 11">Plasma membrane fusion protein PRM1</fullName>
    </recommendedName>
</protein>
<reference evidence="12 13" key="1">
    <citation type="submission" date="2017-12" db="EMBL/GenBank/DDBJ databases">
        <title>Genome Sequence of a Multidrug-Resistant Candida haemulonii Isolate from a Patient with Chronic Leg Ulcers in Israel.</title>
        <authorList>
            <person name="Chow N.A."/>
            <person name="Gade L."/>
            <person name="Batra D."/>
            <person name="Rowe L.A."/>
            <person name="Ben-Ami R."/>
            <person name="Loparev V.N."/>
            <person name="Litvintseva A.P."/>
        </authorList>
    </citation>
    <scope>NUCLEOTIDE SEQUENCE [LARGE SCALE GENOMIC DNA]</scope>
    <source>
        <strain evidence="12 13">B11899</strain>
    </source>
</reference>
<accession>A0A2V1AV18</accession>
<dbReference type="GeneID" id="37005955"/>
<feature type="transmembrane region" description="Helical" evidence="11">
    <location>
        <begin position="290"/>
        <end position="310"/>
    </location>
</feature>
<keyword evidence="7 11" id="KW-0184">Conjugation</keyword>
<organism evidence="12 13">
    <name type="scientific">Candidozyma haemuli</name>
    <dbReference type="NCBI Taxonomy" id="45357"/>
    <lineage>
        <taxon>Eukaryota</taxon>
        <taxon>Fungi</taxon>
        <taxon>Dikarya</taxon>
        <taxon>Ascomycota</taxon>
        <taxon>Saccharomycotina</taxon>
        <taxon>Pichiomycetes</taxon>
        <taxon>Metschnikowiaceae</taxon>
        <taxon>Candidozyma</taxon>
    </lineage>
</organism>
<keyword evidence="5 11" id="KW-1003">Cell membrane</keyword>
<dbReference type="PANTHER" id="PTHR31030:SF1">
    <property type="entry name" value="PLASMA MEMBRANE FUSION PROTEIN PRM1"/>
    <property type="match status" value="1"/>
</dbReference>
<feature type="transmembrane region" description="Helical" evidence="11">
    <location>
        <begin position="368"/>
        <end position="390"/>
    </location>
</feature>
<dbReference type="RefSeq" id="XP_025342579.1">
    <property type="nucleotide sequence ID" value="XM_025484364.1"/>
</dbReference>
<gene>
    <name evidence="12" type="ORF">CXQ85_000622</name>
</gene>
<evidence type="ECO:0000256" key="4">
    <source>
        <dbReference type="ARBA" id="ARBA00017621"/>
    </source>
</evidence>
<keyword evidence="8 11" id="KW-1133">Transmembrane helix</keyword>
<comment type="function">
    <text evidence="1 11">Involved in cell fusion during mating by stabilizing the plasma membrane fusion event.</text>
</comment>
<evidence type="ECO:0000256" key="2">
    <source>
        <dbReference type="ARBA" id="ARBA00004651"/>
    </source>
</evidence>
<keyword evidence="10" id="KW-0325">Glycoprotein</keyword>
<dbReference type="PANTHER" id="PTHR31030">
    <property type="entry name" value="PLASMA MEMBRANE FUSION PROTEIN PRM1"/>
    <property type="match status" value="1"/>
</dbReference>
<evidence type="ECO:0000256" key="11">
    <source>
        <dbReference type="RuleBase" id="RU366035"/>
    </source>
</evidence>
<evidence type="ECO:0000256" key="8">
    <source>
        <dbReference type="ARBA" id="ARBA00022989"/>
    </source>
</evidence>
<name>A0A2V1AV18_9ASCO</name>
<keyword evidence="9 11" id="KW-0472">Membrane</keyword>
<comment type="subcellular location">
    <subcellularLocation>
        <location evidence="2 11">Cell membrane</location>
        <topology evidence="2 11">Multi-pass membrane protein</topology>
    </subcellularLocation>
</comment>
<dbReference type="InterPro" id="IPR026777">
    <property type="entry name" value="PRM1"/>
</dbReference>
<dbReference type="GO" id="GO:0005886">
    <property type="term" value="C:plasma membrane"/>
    <property type="evidence" value="ECO:0007669"/>
    <property type="project" value="UniProtKB-SubCell"/>
</dbReference>
<evidence type="ECO:0000256" key="9">
    <source>
        <dbReference type="ARBA" id="ARBA00023136"/>
    </source>
</evidence>
<dbReference type="AlphaFoldDB" id="A0A2V1AV18"/>
<dbReference type="VEuPathDB" id="FungiDB:CXQ85_000622"/>
<dbReference type="OrthoDB" id="5356111at2759"/>
<comment type="caution">
    <text evidence="12">The sequence shown here is derived from an EMBL/GenBank/DDBJ whole genome shotgun (WGS) entry which is preliminary data.</text>
</comment>
<evidence type="ECO:0000256" key="3">
    <source>
        <dbReference type="ARBA" id="ARBA00010780"/>
    </source>
</evidence>
<feature type="transmembrane region" description="Helical" evidence="11">
    <location>
        <begin position="91"/>
        <end position="111"/>
    </location>
</feature>
<keyword evidence="13" id="KW-1185">Reference proteome</keyword>
<evidence type="ECO:0000256" key="1">
    <source>
        <dbReference type="ARBA" id="ARBA00002512"/>
    </source>
</evidence>
<dbReference type="GO" id="GO:0043332">
    <property type="term" value="C:mating projection tip"/>
    <property type="evidence" value="ECO:0007669"/>
    <property type="project" value="UniProtKB-UniRule"/>
</dbReference>
<dbReference type="STRING" id="45357.A0A2V1AV18"/>
<evidence type="ECO:0000256" key="5">
    <source>
        <dbReference type="ARBA" id="ARBA00022475"/>
    </source>
</evidence>
<evidence type="ECO:0000256" key="6">
    <source>
        <dbReference type="ARBA" id="ARBA00022692"/>
    </source>
</evidence>
<evidence type="ECO:0000313" key="12">
    <source>
        <dbReference type="EMBL" id="PVH21639.1"/>
    </source>
</evidence>
<feature type="transmembrane region" description="Helical" evidence="11">
    <location>
        <begin position="12"/>
        <end position="32"/>
    </location>
</feature>